<organism evidence="1">
    <name type="scientific">Octopus bimaculoides</name>
    <name type="common">California two-spotted octopus</name>
    <dbReference type="NCBI Taxonomy" id="37653"/>
    <lineage>
        <taxon>Eukaryota</taxon>
        <taxon>Metazoa</taxon>
        <taxon>Spiralia</taxon>
        <taxon>Lophotrochozoa</taxon>
        <taxon>Mollusca</taxon>
        <taxon>Cephalopoda</taxon>
        <taxon>Coleoidea</taxon>
        <taxon>Octopodiformes</taxon>
        <taxon>Octopoda</taxon>
        <taxon>Incirrata</taxon>
        <taxon>Octopodidae</taxon>
        <taxon>Octopus</taxon>
    </lineage>
</organism>
<dbReference type="Gene3D" id="3.10.450.10">
    <property type="match status" value="1"/>
</dbReference>
<dbReference type="AlphaFoldDB" id="A0A0L8G6I9"/>
<evidence type="ECO:0008006" key="2">
    <source>
        <dbReference type="Google" id="ProtNLM"/>
    </source>
</evidence>
<gene>
    <name evidence="1" type="ORF">OCBIM_22039346mg</name>
</gene>
<dbReference type="EMBL" id="KQ423628">
    <property type="protein sequence ID" value="KOF72523.1"/>
    <property type="molecule type" value="Genomic_DNA"/>
</dbReference>
<proteinExistence type="predicted"/>
<name>A0A0L8G6I9_OCTBM</name>
<reference evidence="1" key="1">
    <citation type="submission" date="2015-07" db="EMBL/GenBank/DDBJ databases">
        <title>MeaNS - Measles Nucleotide Surveillance Program.</title>
        <authorList>
            <person name="Tran T."/>
            <person name="Druce J."/>
        </authorList>
    </citation>
    <scope>NUCLEOTIDE SEQUENCE</scope>
    <source>
        <strain evidence="1">UCB-OBI-ISO-001</strain>
        <tissue evidence="1">Gonad</tissue>
    </source>
</reference>
<protein>
    <recommendedName>
        <fullName evidence="2">Cystatin domain-containing protein</fullName>
    </recommendedName>
</protein>
<evidence type="ECO:0000313" key="1">
    <source>
        <dbReference type="EMBL" id="KOF72523.1"/>
    </source>
</evidence>
<accession>A0A0L8G6I9</accession>
<sequence length="74" mass="8365">MRNSETFAALQYKCVGGFPGVYYLVKIYVGNDECVHAMLSLSSEESNGLNVFAVKGYMRRDDELEPLKIELPEK</sequence>